<protein>
    <recommendedName>
        <fullName evidence="4">EamA domain-containing protein</fullName>
    </recommendedName>
</protein>
<feature type="transmembrane region" description="Helical" evidence="1">
    <location>
        <begin position="151"/>
        <end position="173"/>
    </location>
</feature>
<comment type="caution">
    <text evidence="2">The sequence shown here is derived from an EMBL/GenBank/DDBJ whole genome shotgun (WGS) entry which is preliminary data.</text>
</comment>
<dbReference type="SUPFAM" id="SSF103481">
    <property type="entry name" value="Multidrug resistance efflux transporter EmrE"/>
    <property type="match status" value="1"/>
</dbReference>
<reference evidence="2 3" key="1">
    <citation type="submission" date="2017-09" db="EMBL/GenBank/DDBJ databases">
        <title>Depth-based differentiation of microbial function through sediment-hosted aquifers and enrichment of novel symbionts in the deep terrestrial subsurface.</title>
        <authorList>
            <person name="Probst A.J."/>
            <person name="Ladd B."/>
            <person name="Jarett J.K."/>
            <person name="Geller-Mcgrath D.E."/>
            <person name="Sieber C.M."/>
            <person name="Emerson J.B."/>
            <person name="Anantharaman K."/>
            <person name="Thomas B.C."/>
            <person name="Malmstrom R."/>
            <person name="Stieglmeier M."/>
            <person name="Klingl A."/>
            <person name="Woyke T."/>
            <person name="Ryan C.M."/>
            <person name="Banfield J.F."/>
        </authorList>
    </citation>
    <scope>NUCLEOTIDE SEQUENCE [LARGE SCALE GENOMIC DNA]</scope>
    <source>
        <strain evidence="2">CG23_combo_of_CG06-09_8_20_14_all_37_18</strain>
    </source>
</reference>
<evidence type="ECO:0008006" key="4">
    <source>
        <dbReference type="Google" id="ProtNLM"/>
    </source>
</evidence>
<accession>A0A2G9YYF2</accession>
<feature type="transmembrane region" description="Helical" evidence="1">
    <location>
        <begin position="123"/>
        <end position="139"/>
    </location>
</feature>
<feature type="non-terminal residue" evidence="2">
    <location>
        <position position="320"/>
    </location>
</feature>
<feature type="transmembrane region" description="Helical" evidence="1">
    <location>
        <begin position="234"/>
        <end position="256"/>
    </location>
</feature>
<dbReference type="Proteomes" id="UP000229952">
    <property type="component" value="Unassembled WGS sequence"/>
</dbReference>
<proteinExistence type="predicted"/>
<feature type="transmembrane region" description="Helical" evidence="1">
    <location>
        <begin position="268"/>
        <end position="288"/>
    </location>
</feature>
<feature type="transmembrane region" description="Helical" evidence="1">
    <location>
        <begin position="179"/>
        <end position="198"/>
    </location>
</feature>
<feature type="transmembrane region" description="Helical" evidence="1">
    <location>
        <begin position="6"/>
        <end position="25"/>
    </location>
</feature>
<feature type="transmembrane region" description="Helical" evidence="1">
    <location>
        <begin position="92"/>
        <end position="111"/>
    </location>
</feature>
<keyword evidence="1" id="KW-1133">Transmembrane helix</keyword>
<gene>
    <name evidence="2" type="ORF">COX35_01730</name>
</gene>
<keyword evidence="1" id="KW-0812">Transmembrane</keyword>
<name>A0A2G9YYF2_9BACT</name>
<dbReference type="EMBL" id="PCRQ01000047">
    <property type="protein sequence ID" value="PIP24247.1"/>
    <property type="molecule type" value="Genomic_DNA"/>
</dbReference>
<organism evidence="2 3">
    <name type="scientific">Candidatus Nealsonbacteria bacterium CG23_combo_of_CG06-09_8_20_14_all_37_18</name>
    <dbReference type="NCBI Taxonomy" id="1974720"/>
    <lineage>
        <taxon>Bacteria</taxon>
        <taxon>Candidatus Nealsoniibacteriota</taxon>
    </lineage>
</organism>
<dbReference type="AlphaFoldDB" id="A0A2G9YYF2"/>
<feature type="transmembrane region" description="Helical" evidence="1">
    <location>
        <begin position="63"/>
        <end position="80"/>
    </location>
</feature>
<sequence>MLWLTITILAYFILAIVFLVDKYLLTGSIPNPKVYAFYVGTLGILVLVLAPFVGFYIPEKSQIALSLLAGAVFVYGLFWFYKTLQLFEASRVVPAIGGLTPLFTFGLIYLFTLGQEILSPKGFMAFILLVLGSILINLKKEKLINLKSFKFCILTAFFFSLAFVLTKYIYLVQPFWNGFIWRSIGGFLMAVCFFIFFPEIKKEIFRNRVPRQRNEGEEEDVVLFAREKFQKKTAVVFLSNQTAGAGAAILQNWAIFLAPLAYVPVIHALNGTQYVFLFIFSIFLSLKFPQILKEEISKEVLSQKIIAILLIGGGLILLTS</sequence>
<evidence type="ECO:0000313" key="2">
    <source>
        <dbReference type="EMBL" id="PIP24247.1"/>
    </source>
</evidence>
<dbReference type="InterPro" id="IPR037185">
    <property type="entry name" value="EmrE-like"/>
</dbReference>
<evidence type="ECO:0000313" key="3">
    <source>
        <dbReference type="Proteomes" id="UP000229952"/>
    </source>
</evidence>
<keyword evidence="1" id="KW-0472">Membrane</keyword>
<evidence type="ECO:0000256" key="1">
    <source>
        <dbReference type="SAM" id="Phobius"/>
    </source>
</evidence>
<feature type="transmembrane region" description="Helical" evidence="1">
    <location>
        <begin position="300"/>
        <end position="318"/>
    </location>
</feature>
<feature type="transmembrane region" description="Helical" evidence="1">
    <location>
        <begin position="37"/>
        <end position="57"/>
    </location>
</feature>